<dbReference type="EMBL" id="LFIW01001914">
    <property type="protein sequence ID" value="KZL80337.1"/>
    <property type="molecule type" value="Genomic_DNA"/>
</dbReference>
<proteinExistence type="predicted"/>
<evidence type="ECO:0000313" key="2">
    <source>
        <dbReference type="Proteomes" id="UP000076584"/>
    </source>
</evidence>
<name>A0A167ANI5_COLIC</name>
<reference evidence="1 2" key="1">
    <citation type="submission" date="2015-06" db="EMBL/GenBank/DDBJ databases">
        <title>Survival trade-offs in plant roots during colonization by closely related pathogenic and mutualistic fungi.</title>
        <authorList>
            <person name="Hacquard S."/>
            <person name="Kracher B."/>
            <person name="Hiruma K."/>
            <person name="Weinman A."/>
            <person name="Muench P."/>
            <person name="Garrido Oter R."/>
            <person name="Ver Loren van Themaat E."/>
            <person name="Dallerey J.-F."/>
            <person name="Damm U."/>
            <person name="Henrissat B."/>
            <person name="Lespinet O."/>
            <person name="Thon M."/>
            <person name="Kemen E."/>
            <person name="McHardy A.C."/>
            <person name="Schulze-Lefert P."/>
            <person name="O'Connell R.J."/>
        </authorList>
    </citation>
    <scope>NUCLEOTIDE SEQUENCE [LARGE SCALE GENOMIC DNA]</scope>
    <source>
        <strain evidence="1 2">MAFF 238704</strain>
    </source>
</reference>
<gene>
    <name evidence="1" type="ORF">CI238_10017</name>
</gene>
<evidence type="ECO:0000313" key="1">
    <source>
        <dbReference type="EMBL" id="KZL80337.1"/>
    </source>
</evidence>
<comment type="caution">
    <text evidence="1">The sequence shown here is derived from an EMBL/GenBank/DDBJ whole genome shotgun (WGS) entry which is preliminary data.</text>
</comment>
<dbReference type="AlphaFoldDB" id="A0A167ANI5"/>
<dbReference type="Proteomes" id="UP000076584">
    <property type="component" value="Unassembled WGS sequence"/>
</dbReference>
<protein>
    <submittedName>
        <fullName evidence="1">Uncharacterized protein</fullName>
    </submittedName>
</protein>
<organism evidence="1 2">
    <name type="scientific">Colletotrichum incanum</name>
    <name type="common">Soybean anthracnose fungus</name>
    <dbReference type="NCBI Taxonomy" id="1573173"/>
    <lineage>
        <taxon>Eukaryota</taxon>
        <taxon>Fungi</taxon>
        <taxon>Dikarya</taxon>
        <taxon>Ascomycota</taxon>
        <taxon>Pezizomycotina</taxon>
        <taxon>Sordariomycetes</taxon>
        <taxon>Hypocreomycetidae</taxon>
        <taxon>Glomerellales</taxon>
        <taxon>Glomerellaceae</taxon>
        <taxon>Colletotrichum</taxon>
        <taxon>Colletotrichum spaethianum species complex</taxon>
    </lineage>
</organism>
<keyword evidence="2" id="KW-1185">Reference proteome</keyword>
<accession>A0A167ANI5</accession>
<sequence>MTRSRCSRMANERIVPVALRLCCGWTCSEQRGPCICTASGPRTRNLREVLRSVDYWGMWLLLSHVKLRFCPQLAYVKAQWDARVPFAPSGLWMEFQTGGVDVVDYHSLGKRLKSCLYPKYRRLSPGKGWSASLPSGGGVFYLEYSEDARRSQRHGFTRKGLAGGFFLVPGEYAGAEAYHVRGYYARELPSAPRPMVGNKVEDRGCCLFKYCETRVWF</sequence>